<accession>A0A5J6JGP0</accession>
<sequence>MPASAACSWVKSGPALGAEGDQQDDKRSNGTVERPSGADEALSGAGMRLNGTDEGSAGRA</sequence>
<dbReference type="EMBL" id="CP023692">
    <property type="protein sequence ID" value="QEV46986.1"/>
    <property type="molecule type" value="Genomic_DNA"/>
</dbReference>
<proteinExistence type="predicted"/>
<feature type="region of interest" description="Disordered" evidence="1">
    <location>
        <begin position="1"/>
        <end position="60"/>
    </location>
</feature>
<name>A0A5J6JGP0_STRVI</name>
<evidence type="ECO:0000313" key="2">
    <source>
        <dbReference type="EMBL" id="QEV46986.1"/>
    </source>
</evidence>
<dbReference type="Proteomes" id="UP000325563">
    <property type="component" value="Chromosome"/>
</dbReference>
<organism evidence="2 3">
    <name type="scientific">Streptomyces vinaceus</name>
    <dbReference type="NCBI Taxonomy" id="1960"/>
    <lineage>
        <taxon>Bacteria</taxon>
        <taxon>Bacillati</taxon>
        <taxon>Actinomycetota</taxon>
        <taxon>Actinomycetes</taxon>
        <taxon>Kitasatosporales</taxon>
        <taxon>Streptomycetaceae</taxon>
        <taxon>Streptomyces</taxon>
    </lineage>
</organism>
<reference evidence="2 3" key="1">
    <citation type="submission" date="2017-09" db="EMBL/GenBank/DDBJ databases">
        <authorList>
            <person name="Lee N."/>
            <person name="Cho B.-K."/>
        </authorList>
    </citation>
    <scope>NUCLEOTIDE SEQUENCE [LARGE SCALE GENOMIC DNA]</scope>
    <source>
        <strain evidence="2 3">ATCC 27476</strain>
    </source>
</reference>
<protein>
    <submittedName>
        <fullName evidence="2">Uncharacterized protein</fullName>
    </submittedName>
</protein>
<evidence type="ECO:0000313" key="3">
    <source>
        <dbReference type="Proteomes" id="UP000325563"/>
    </source>
</evidence>
<gene>
    <name evidence="2" type="ORF">CP980_19475</name>
</gene>
<keyword evidence="3" id="KW-1185">Reference proteome</keyword>
<dbReference type="AlphaFoldDB" id="A0A5J6JGP0"/>
<dbReference type="KEGG" id="svn:CP980_19475"/>
<evidence type="ECO:0000256" key="1">
    <source>
        <dbReference type="SAM" id="MobiDB-lite"/>
    </source>
</evidence>